<protein>
    <submittedName>
        <fullName evidence="1">Curli-like amyloid fiber formation chaperone CsgH</fullName>
    </submittedName>
</protein>
<dbReference type="EMBL" id="JBHSKT010000003">
    <property type="protein sequence ID" value="MFC5270401.1"/>
    <property type="molecule type" value="Genomic_DNA"/>
</dbReference>
<reference evidence="2" key="1">
    <citation type="journal article" date="2019" name="Int. J. Syst. Evol. Microbiol.">
        <title>The Global Catalogue of Microorganisms (GCM) 10K type strain sequencing project: providing services to taxonomists for standard genome sequencing and annotation.</title>
        <authorList>
            <consortium name="The Broad Institute Genomics Platform"/>
            <consortium name="The Broad Institute Genome Sequencing Center for Infectious Disease"/>
            <person name="Wu L."/>
            <person name="Ma J."/>
        </authorList>
    </citation>
    <scope>NUCLEOTIDE SEQUENCE [LARGE SCALE GENOMIC DNA]</scope>
    <source>
        <strain evidence="2">KACC 12602</strain>
    </source>
</reference>
<dbReference type="NCBIfam" id="NF041112">
    <property type="entry name" value="chap_CsgH_alph"/>
    <property type="match status" value="1"/>
</dbReference>
<dbReference type="InterPro" id="IPR053722">
    <property type="entry name" value="Curli_assembly_CsgC/AgfC"/>
</dbReference>
<evidence type="ECO:0000313" key="1">
    <source>
        <dbReference type="EMBL" id="MFC5270401.1"/>
    </source>
</evidence>
<dbReference type="InterPro" id="IPR047726">
    <property type="entry name" value="CsgH_dom"/>
</dbReference>
<dbReference type="RefSeq" id="WP_378016771.1">
    <property type="nucleotide sequence ID" value="NZ_JBHSKT010000003.1"/>
</dbReference>
<sequence>MIFSKKLLLLSTFGLFAFVNENPEKSSGGEAKIVLDQQENMLQIKSYYQNAGNTTEKLSYKLYTTKQGRSGSSRNTQGGSFEVEAGEKELLAQTRINVNPDDNYAIKLMVYRDGELVSQDSVEFNGKKTEATEP</sequence>
<name>A0ABW0E9W8_9BACT</name>
<evidence type="ECO:0000313" key="2">
    <source>
        <dbReference type="Proteomes" id="UP001596161"/>
    </source>
</evidence>
<dbReference type="Proteomes" id="UP001596161">
    <property type="component" value="Unassembled WGS sequence"/>
</dbReference>
<organism evidence="1 2">
    <name type="scientific">Adhaeribacter terreus</name>
    <dbReference type="NCBI Taxonomy" id="529703"/>
    <lineage>
        <taxon>Bacteria</taxon>
        <taxon>Pseudomonadati</taxon>
        <taxon>Bacteroidota</taxon>
        <taxon>Cytophagia</taxon>
        <taxon>Cytophagales</taxon>
        <taxon>Hymenobacteraceae</taxon>
        <taxon>Adhaeribacter</taxon>
    </lineage>
</organism>
<accession>A0ABW0E9W8</accession>
<dbReference type="Gene3D" id="2.60.40.2420">
    <property type="match status" value="1"/>
</dbReference>
<gene>
    <name evidence="1" type="primary">csgH</name>
    <name evidence="1" type="ORF">ACFPIB_07265</name>
</gene>
<keyword evidence="2" id="KW-1185">Reference proteome</keyword>
<comment type="caution">
    <text evidence="1">The sequence shown here is derived from an EMBL/GenBank/DDBJ whole genome shotgun (WGS) entry which is preliminary data.</text>
</comment>
<proteinExistence type="predicted"/>